<evidence type="ECO:0000256" key="1">
    <source>
        <dbReference type="SAM" id="Coils"/>
    </source>
</evidence>
<feature type="coiled-coil region" evidence="1">
    <location>
        <begin position="1337"/>
        <end position="1427"/>
    </location>
</feature>
<feature type="region of interest" description="Disordered" evidence="2">
    <location>
        <begin position="161"/>
        <end position="180"/>
    </location>
</feature>
<evidence type="ECO:0000313" key="3">
    <source>
        <dbReference type="EMBL" id="KAJ9554485.1"/>
    </source>
</evidence>
<keyword evidence="4" id="KW-1185">Reference proteome</keyword>
<sequence>MEEDNDLEQVTGSPTAGENGFVHIESADSAPMDGGSIDQIKSASYLQVDNLEQDDGVVVTGVDTVQYERAEGRTTEDGGPDEFVDCPDDLLPSDARSPGNRVSQHPFRTVSEDILYRAPDVGKEIVPQDNEEERKTLMKEVSNLHQQLKALSKQQLLIDGNDAGASSDHLPSETGEGGEKSLQEMVHECFKFIELSLNERSQAEGTIRELNTTLHTKDIEIEDLRARVNEHSVSQDVVAKSNEVSYVEATADRILFSFANTLGDAELFDTSVSGKMSHLEKMTSLLLEKYHHFLSEVGMLSHCLAEVKPDFNMQNGMETVFLSAREELFELKRKELELADKNSHLEYQHGQLMEQLDKGRETVELLNAEIEKLKGEVEQEKTRYVNSKEKLSMAVTKGKALVQQRDSLKQLVGEKTSELERCLIELQEKSSALEAAQLRNDELMRTGNLANSLQEALSQRDMVLAKCGEILSLSGAAGELQSSDIIERVAWLANEVSRLAPLSWEFQRLTELLSSLELPEATQPPYLEPKVSWLLESYNLEKYNSVKLQHENDATREAARDQIDRLTASLLAEAQEKHYFIEEFEDLTRKYERLAEEKKQMVAMLLDASGISIDGFEENSKPHSDMATVIDRCFSKIKERAITSTESPSMNKEALEKIQNLLFVRDQESKLYEQILEEEKMNRLELDNRSIELVKVFEELRASNDEKNSLQINLQRAEEKAALLREKLSLAVKKGKGLVQEREAMKQQMAEKNAQIEALMLDLQKQESTSNECRDQINRLSTEVEIIPNLESDLQRSKEERDQIEQFLVQSNTLLQQVIEAINGIILPVDLKEPVEKVKWVAAYLSECQVAKSQAEQELGDVKDEAGMLASKLTEALTTIKSLEDALSVSEKNVSQLAEEKRELEYSKSCMGEELQKAIEEREVSKTQAEQEMQILKEEVSTLNKKLVESLKSLKSLEDSLSASEKTISQLNEEKSELEIARSSVETELYKAMEEATSESSKFQETSANKNSLEEALSLAKDNMSVLLSEKEEAQASKAAAELELQKVKLEASTHAIKLDEAYQTIKSLEDAMSQLNTNVSQFSQENEKTLTSRNALESEIKKLKEEAEYHERKVVDASATIKTLEDALLKAENTVSDLVVEKKNAEQEISTLNIELNTCRQELAAKHDKWASELSSFFGNLQVLLKDGSLLSLFKQSFEKKIESLKEIDRLLNETKDHFDSEQLQAHPALKENFQSSFLPADFDNDWSDGMVDDEFNPEDTDGFGPYAGKTLGNLSSRNQILVDQFGSFSTTIDDMIASLLKKLEALKNVAPFMAQQTKSLQQNLKSMQMDMATTIEELKAELKKTKSLCDIAEEENDALQRRVFELETELEASGNMCNEMSSKLEDYQAKEEKWKEREAELSVQSTRFQERVSKLETELEESGNQWNEREREFSAQSTTSVKDYEGDATNALLSASQIKTLFDKIDGITIPFPNLVEGDIHLQDSDPVKKLFYIVDSVNELLDQITLLSHANEELRSTLSKQALEAEHLKGEFKESTTEKRILLDLSVGLQSIIQELGGEESVGVEKSADVAGMLPVLETLVQGIVFDSENSKSKAQDLSFKLLQTQKVAEELASKTAVGKVGLPLVPSAPHVRSLRKNSSEQLSINIDSDSDRLLGRNETVQDKGHVFKSLHTSGLVPVKGKMIADRLDGIWVSGGQALMRRPRARLGLIAYWLFVHLWLLGTIL</sequence>
<dbReference type="EMBL" id="JARYMX010000004">
    <property type="protein sequence ID" value="KAJ9554485.1"/>
    <property type="molecule type" value="Genomic_DNA"/>
</dbReference>
<feature type="coiled-coil region" evidence="1">
    <location>
        <begin position="356"/>
        <end position="390"/>
    </location>
</feature>
<feature type="coiled-coil region" evidence="1">
    <location>
        <begin position="556"/>
        <end position="604"/>
    </location>
</feature>
<proteinExistence type="predicted"/>
<evidence type="ECO:0000313" key="4">
    <source>
        <dbReference type="Proteomes" id="UP001172457"/>
    </source>
</evidence>
<evidence type="ECO:0000256" key="2">
    <source>
        <dbReference type="SAM" id="MobiDB-lite"/>
    </source>
</evidence>
<keyword evidence="1" id="KW-0175">Coiled coil</keyword>
<dbReference type="PANTHER" id="PTHR43939:SF68">
    <property type="entry name" value="CENTROSOMAL PROTEIN OF 290 KDA-LIKE"/>
    <property type="match status" value="1"/>
</dbReference>
<dbReference type="Proteomes" id="UP001172457">
    <property type="component" value="Chromosome 4"/>
</dbReference>
<feature type="coiled-coil region" evidence="1">
    <location>
        <begin position="700"/>
        <end position="783"/>
    </location>
</feature>
<feature type="coiled-coil region" evidence="1">
    <location>
        <begin position="845"/>
        <end position="1163"/>
    </location>
</feature>
<dbReference type="PANTHER" id="PTHR43939">
    <property type="entry name" value="COILED-COIL DOMAIN-CONTAINING PROTEIN 158"/>
    <property type="match status" value="1"/>
</dbReference>
<accession>A0AA38TGW3</accession>
<name>A0AA38TGW3_9ASTR</name>
<feature type="region of interest" description="Disordered" evidence="2">
    <location>
        <begin position="1"/>
        <end position="20"/>
    </location>
</feature>
<comment type="caution">
    <text evidence="3">The sequence shown here is derived from an EMBL/GenBank/DDBJ whole genome shotgun (WGS) entry which is preliminary data.</text>
</comment>
<gene>
    <name evidence="3" type="ORF">OSB04_018530</name>
</gene>
<reference evidence="3" key="1">
    <citation type="submission" date="2023-03" db="EMBL/GenBank/DDBJ databases">
        <title>Chromosome-scale reference genome and RAD-based genetic map of yellow starthistle (Centaurea solstitialis) reveal putative structural variation and QTLs associated with invader traits.</title>
        <authorList>
            <person name="Reatini B."/>
            <person name="Cang F.A."/>
            <person name="Jiang Q."/>
            <person name="Mckibben M.T.W."/>
            <person name="Barker M.S."/>
            <person name="Rieseberg L.H."/>
            <person name="Dlugosch K.M."/>
        </authorList>
    </citation>
    <scope>NUCLEOTIDE SEQUENCE</scope>
    <source>
        <strain evidence="3">CAN-66</strain>
        <tissue evidence="3">Leaf</tissue>
    </source>
</reference>
<organism evidence="3 4">
    <name type="scientific">Centaurea solstitialis</name>
    <name type="common">yellow star-thistle</name>
    <dbReference type="NCBI Taxonomy" id="347529"/>
    <lineage>
        <taxon>Eukaryota</taxon>
        <taxon>Viridiplantae</taxon>
        <taxon>Streptophyta</taxon>
        <taxon>Embryophyta</taxon>
        <taxon>Tracheophyta</taxon>
        <taxon>Spermatophyta</taxon>
        <taxon>Magnoliopsida</taxon>
        <taxon>eudicotyledons</taxon>
        <taxon>Gunneridae</taxon>
        <taxon>Pentapetalae</taxon>
        <taxon>asterids</taxon>
        <taxon>campanulids</taxon>
        <taxon>Asterales</taxon>
        <taxon>Asteraceae</taxon>
        <taxon>Carduoideae</taxon>
        <taxon>Cardueae</taxon>
        <taxon>Centaureinae</taxon>
        <taxon>Centaurea</taxon>
    </lineage>
</organism>
<protein>
    <submittedName>
        <fullName evidence="3">Uncharacterized protein</fullName>
    </submittedName>
</protein>